<dbReference type="Proteomes" id="UP000184386">
    <property type="component" value="Unassembled WGS sequence"/>
</dbReference>
<dbReference type="PRINTS" id="PR00081">
    <property type="entry name" value="GDHRDH"/>
</dbReference>
<name>A0A1M7B412_9FIRM</name>
<dbReference type="Gene3D" id="3.40.50.720">
    <property type="entry name" value="NAD(P)-binding Rossmann-like Domain"/>
    <property type="match status" value="1"/>
</dbReference>
<dbReference type="CDD" id="cd05233">
    <property type="entry name" value="SDR_c"/>
    <property type="match status" value="1"/>
</dbReference>
<dbReference type="SUPFAM" id="SSF51735">
    <property type="entry name" value="NAD(P)-binding Rossmann-fold domains"/>
    <property type="match status" value="1"/>
</dbReference>
<dbReference type="PANTHER" id="PTHR43943:SF2">
    <property type="entry name" value="DEHYDROGENASE_REDUCTASE 4"/>
    <property type="match status" value="1"/>
</dbReference>
<gene>
    <name evidence="2" type="ORF">SAMN02745136_05021</name>
</gene>
<accession>A0A1M7B412</accession>
<proteinExistence type="inferred from homology"/>
<evidence type="ECO:0000256" key="1">
    <source>
        <dbReference type="ARBA" id="ARBA00006484"/>
    </source>
</evidence>
<evidence type="ECO:0000313" key="2">
    <source>
        <dbReference type="EMBL" id="SHL49710.1"/>
    </source>
</evidence>
<dbReference type="AlphaFoldDB" id="A0A1M7B412"/>
<dbReference type="InterPro" id="IPR002347">
    <property type="entry name" value="SDR_fam"/>
</dbReference>
<reference evidence="2 3" key="1">
    <citation type="submission" date="2016-11" db="EMBL/GenBank/DDBJ databases">
        <authorList>
            <person name="Jaros S."/>
            <person name="Januszkiewicz K."/>
            <person name="Wedrychowicz H."/>
        </authorList>
    </citation>
    <scope>NUCLEOTIDE SEQUENCE [LARGE SCALE GENOMIC DNA]</scope>
    <source>
        <strain evidence="2 3">DSM 15929</strain>
    </source>
</reference>
<keyword evidence="3" id="KW-1185">Reference proteome</keyword>
<dbReference type="EMBL" id="FRAC01000035">
    <property type="protein sequence ID" value="SHL49710.1"/>
    <property type="molecule type" value="Genomic_DNA"/>
</dbReference>
<dbReference type="PANTHER" id="PTHR43943">
    <property type="entry name" value="DEHYDROGENASE/REDUCTASE (SDR FAMILY) MEMBER 4"/>
    <property type="match status" value="1"/>
</dbReference>
<evidence type="ECO:0000313" key="3">
    <source>
        <dbReference type="Proteomes" id="UP000184386"/>
    </source>
</evidence>
<dbReference type="STRING" id="1121322.SAMN02745136_05021"/>
<dbReference type="InterPro" id="IPR036291">
    <property type="entry name" value="NAD(P)-bd_dom_sf"/>
</dbReference>
<dbReference type="Pfam" id="PF13561">
    <property type="entry name" value="adh_short_C2"/>
    <property type="match status" value="1"/>
</dbReference>
<comment type="similarity">
    <text evidence="1">Belongs to the short-chain dehydrogenases/reductases (SDR) family.</text>
</comment>
<sequence>MVFEQADFTNEESTLKMIKRITEKYGEISHVVHLSSVRVENIKFKNTNWDSYNTAYNIQVRSIYIILKELLPYMEKDKYGKIVLMLSSCTINEPPKYWSDYVTNKYALLGFMKALAAEYVHKKININAISPSMIETQFLQNIPDIMIEKNAALSPLKRNAQVQDIVPLIKFLLSDEASYITGQNIAITGGNR</sequence>
<organism evidence="2 3">
    <name type="scientific">Anaerocolumna jejuensis DSM 15929</name>
    <dbReference type="NCBI Taxonomy" id="1121322"/>
    <lineage>
        <taxon>Bacteria</taxon>
        <taxon>Bacillati</taxon>
        <taxon>Bacillota</taxon>
        <taxon>Clostridia</taxon>
        <taxon>Lachnospirales</taxon>
        <taxon>Lachnospiraceae</taxon>
        <taxon>Anaerocolumna</taxon>
    </lineage>
</organism>
<protein>
    <submittedName>
        <fullName evidence="2">3-oxoacyl-[acyl-carrier protein] reductase</fullName>
    </submittedName>
</protein>